<proteinExistence type="predicted"/>
<dbReference type="CDD" id="cd04301">
    <property type="entry name" value="NAT_SF"/>
    <property type="match status" value="1"/>
</dbReference>
<dbReference type="Proteomes" id="UP000575068">
    <property type="component" value="Unassembled WGS sequence"/>
</dbReference>
<dbReference type="InterPro" id="IPR016181">
    <property type="entry name" value="Acyl_CoA_acyltransferase"/>
</dbReference>
<organism evidence="2 3">
    <name type="scientific">Rhizorhapis suberifaciens</name>
    <name type="common">corky root of lettuce</name>
    <dbReference type="NCBI Taxonomy" id="13656"/>
    <lineage>
        <taxon>Bacteria</taxon>
        <taxon>Pseudomonadati</taxon>
        <taxon>Pseudomonadota</taxon>
        <taxon>Alphaproteobacteria</taxon>
        <taxon>Sphingomonadales</taxon>
        <taxon>Sphingomonadaceae</taxon>
        <taxon>Rhizorhapis</taxon>
    </lineage>
</organism>
<protein>
    <submittedName>
        <fullName evidence="2">GNAT superfamily N-acetyltransferase</fullName>
    </submittedName>
</protein>
<accession>A0A840HYM7</accession>
<dbReference type="PANTHER" id="PTHR43305">
    <property type="entry name" value="FAMILY N-ACETYLTRANSFERASE, PUTATIVE (AFU_ORTHOLOGUE AFUA_2G01380)-RELATED"/>
    <property type="match status" value="1"/>
</dbReference>
<evidence type="ECO:0000313" key="3">
    <source>
        <dbReference type="Proteomes" id="UP000575068"/>
    </source>
</evidence>
<dbReference type="InterPro" id="IPR000182">
    <property type="entry name" value="GNAT_dom"/>
</dbReference>
<dbReference type="SUPFAM" id="SSF55729">
    <property type="entry name" value="Acyl-CoA N-acyltransferases (Nat)"/>
    <property type="match status" value="1"/>
</dbReference>
<feature type="domain" description="N-acetyltransferase" evidence="1">
    <location>
        <begin position="35"/>
        <end position="187"/>
    </location>
</feature>
<dbReference type="Pfam" id="PF00583">
    <property type="entry name" value="Acetyltransf_1"/>
    <property type="match status" value="1"/>
</dbReference>
<dbReference type="PANTHER" id="PTHR43305:SF1">
    <property type="entry name" value="FAMILY N-ACETYLTRANSFERASE, PUTATIVE (AFU_ORTHOLOGUE AFUA_2G01380)-RELATED"/>
    <property type="match status" value="1"/>
</dbReference>
<dbReference type="RefSeq" id="WP_221232712.1">
    <property type="nucleotide sequence ID" value="NZ_JACHOV010000013.1"/>
</dbReference>
<evidence type="ECO:0000259" key="1">
    <source>
        <dbReference type="PROSITE" id="PS51186"/>
    </source>
</evidence>
<sequence length="187" mass="20321">MAHPDRPLTPFSAVLASPRNRPIAATIFGERHAVIVIRRAIFPGDTAAVLSIWREFIANSPVNLDYQGNEAEFAALPGKYAAPKGCVLLADRDGAIEGCVALREVSIDICEMKRLYARPHARGSHVGHSLVKRLIAEARGIGYREMKLDVQEKSVSARKLYAAFGFVAAEPISFNPVPGASFLGLRL</sequence>
<dbReference type="PROSITE" id="PS51186">
    <property type="entry name" value="GNAT"/>
    <property type="match status" value="1"/>
</dbReference>
<dbReference type="EMBL" id="JACHOV010000013">
    <property type="protein sequence ID" value="MBB4642670.1"/>
    <property type="molecule type" value="Genomic_DNA"/>
</dbReference>
<keyword evidence="3" id="KW-1185">Reference proteome</keyword>
<keyword evidence="2" id="KW-0808">Transferase</keyword>
<reference evidence="2 3" key="1">
    <citation type="submission" date="2020-08" db="EMBL/GenBank/DDBJ databases">
        <title>Genomic Encyclopedia of Type Strains, Phase IV (KMG-IV): sequencing the most valuable type-strain genomes for metagenomic binning, comparative biology and taxonomic classification.</title>
        <authorList>
            <person name="Goeker M."/>
        </authorList>
    </citation>
    <scope>NUCLEOTIDE SEQUENCE [LARGE SCALE GENOMIC DNA]</scope>
    <source>
        <strain evidence="2 3">DSM 7465</strain>
    </source>
</reference>
<dbReference type="Gene3D" id="3.40.630.30">
    <property type="match status" value="1"/>
</dbReference>
<dbReference type="AlphaFoldDB" id="A0A840HYM7"/>
<dbReference type="InterPro" id="IPR052777">
    <property type="entry name" value="Acetyltransferase_Enz"/>
</dbReference>
<evidence type="ECO:0000313" key="2">
    <source>
        <dbReference type="EMBL" id="MBB4642670.1"/>
    </source>
</evidence>
<name>A0A840HYM7_9SPHN</name>
<comment type="caution">
    <text evidence="2">The sequence shown here is derived from an EMBL/GenBank/DDBJ whole genome shotgun (WGS) entry which is preliminary data.</text>
</comment>
<gene>
    <name evidence="2" type="ORF">HNQ99_003006</name>
</gene>
<dbReference type="GO" id="GO:0016747">
    <property type="term" value="F:acyltransferase activity, transferring groups other than amino-acyl groups"/>
    <property type="evidence" value="ECO:0007669"/>
    <property type="project" value="InterPro"/>
</dbReference>